<dbReference type="RefSeq" id="WP_277583650.1">
    <property type="nucleotide sequence ID" value="NZ_JAMBPY010000015.1"/>
</dbReference>
<name>A0A9X4L5Q2_9STAP</name>
<evidence type="ECO:0000313" key="2">
    <source>
        <dbReference type="Proteomes" id="UP001152422"/>
    </source>
</evidence>
<accession>A0A9X4L5Q2</accession>
<comment type="caution">
    <text evidence="1">The sequence shown here is derived from an EMBL/GenBank/DDBJ whole genome shotgun (WGS) entry which is preliminary data.</text>
</comment>
<dbReference type="Proteomes" id="UP001152422">
    <property type="component" value="Unassembled WGS sequence"/>
</dbReference>
<dbReference type="AlphaFoldDB" id="A0A9X4L5Q2"/>
<dbReference type="EMBL" id="JAMBQA010000012">
    <property type="protein sequence ID" value="MDG0847290.1"/>
    <property type="molecule type" value="Genomic_DNA"/>
</dbReference>
<keyword evidence="2" id="KW-1185">Reference proteome</keyword>
<organism evidence="1 2">
    <name type="scientific">Staphylococcus equorum</name>
    <dbReference type="NCBI Taxonomy" id="246432"/>
    <lineage>
        <taxon>Bacteria</taxon>
        <taxon>Bacillati</taxon>
        <taxon>Bacillota</taxon>
        <taxon>Bacilli</taxon>
        <taxon>Bacillales</taxon>
        <taxon>Staphylococcaceae</taxon>
        <taxon>Staphylococcus</taxon>
    </lineage>
</organism>
<proteinExistence type="predicted"/>
<gene>
    <name evidence="1" type="ORF">M4L89_13750</name>
</gene>
<protein>
    <submittedName>
        <fullName evidence="1">Uncharacterized protein</fullName>
    </submittedName>
</protein>
<evidence type="ECO:0000313" key="1">
    <source>
        <dbReference type="EMBL" id="MDG0847290.1"/>
    </source>
</evidence>
<sequence>MDKREKSIIEGLLTSLIGIMEETDDPSTKERLDEQITQLMKDLNLTWEDM</sequence>
<reference evidence="1" key="1">
    <citation type="submission" date="2022-05" db="EMBL/GenBank/DDBJ databases">
        <title>Comparative genomics of Staphylococcus equorum isolates.</title>
        <authorList>
            <person name="Luelf R.H."/>
        </authorList>
    </citation>
    <scope>NUCLEOTIDE SEQUENCE</scope>
    <source>
        <strain evidence="1">TMW 2.2497</strain>
    </source>
</reference>